<reference evidence="1" key="1">
    <citation type="submission" date="2018-05" db="EMBL/GenBank/DDBJ databases">
        <authorList>
            <person name="Lanie J.A."/>
            <person name="Ng W.-L."/>
            <person name="Kazmierczak K.M."/>
            <person name="Andrzejewski T.M."/>
            <person name="Davidsen T.M."/>
            <person name="Wayne K.J."/>
            <person name="Tettelin H."/>
            <person name="Glass J.I."/>
            <person name="Rusch D."/>
            <person name="Podicherti R."/>
            <person name="Tsui H.-C.T."/>
            <person name="Winkler M.E."/>
        </authorList>
    </citation>
    <scope>NUCLEOTIDE SEQUENCE</scope>
</reference>
<proteinExistence type="predicted"/>
<gene>
    <name evidence="1" type="ORF">METZ01_LOCUS406530</name>
</gene>
<accession>A0A382W4A7</accession>
<name>A0A382W4A7_9ZZZZ</name>
<evidence type="ECO:0000313" key="1">
    <source>
        <dbReference type="EMBL" id="SVD53676.1"/>
    </source>
</evidence>
<feature type="non-terminal residue" evidence="1">
    <location>
        <position position="1"/>
    </location>
</feature>
<sequence length="56" mass="6214">VNAVGEDVGHIIKPEMTRDLEFWIDVVGQLGRLVMGDTAKLCKRHAGCTVDRVNHL</sequence>
<dbReference type="EMBL" id="UINC01156962">
    <property type="protein sequence ID" value="SVD53676.1"/>
    <property type="molecule type" value="Genomic_DNA"/>
</dbReference>
<protein>
    <submittedName>
        <fullName evidence="1">Uncharacterized protein</fullName>
    </submittedName>
</protein>
<organism evidence="1">
    <name type="scientific">marine metagenome</name>
    <dbReference type="NCBI Taxonomy" id="408172"/>
    <lineage>
        <taxon>unclassified sequences</taxon>
        <taxon>metagenomes</taxon>
        <taxon>ecological metagenomes</taxon>
    </lineage>
</organism>
<dbReference type="AlphaFoldDB" id="A0A382W4A7"/>
<feature type="non-terminal residue" evidence="1">
    <location>
        <position position="56"/>
    </location>
</feature>